<evidence type="ECO:0000256" key="1">
    <source>
        <dbReference type="SAM" id="Phobius"/>
    </source>
</evidence>
<dbReference type="AlphaFoldDB" id="A0A5M9J574"/>
<evidence type="ECO:0000313" key="3">
    <source>
        <dbReference type="Proteomes" id="UP000322873"/>
    </source>
</evidence>
<gene>
    <name evidence="2" type="ORF">EYC84_011434</name>
</gene>
<dbReference type="InterPro" id="IPR046580">
    <property type="entry name" value="DUF6640"/>
</dbReference>
<feature type="transmembrane region" description="Helical" evidence="1">
    <location>
        <begin position="129"/>
        <end position="148"/>
    </location>
</feature>
<keyword evidence="1" id="KW-0472">Membrane</keyword>
<reference evidence="2 3" key="1">
    <citation type="submission" date="2019-06" db="EMBL/GenBank/DDBJ databases">
        <title>Genome Sequence of the Brown Rot Fungal Pathogen Monilinia fructicola.</title>
        <authorList>
            <person name="De Miccolis Angelini R.M."/>
            <person name="Landi L."/>
            <person name="Abate D."/>
            <person name="Pollastro S."/>
            <person name="Romanazzi G."/>
            <person name="Faretra F."/>
        </authorList>
    </citation>
    <scope>NUCLEOTIDE SEQUENCE [LARGE SCALE GENOMIC DNA]</scope>
    <source>
        <strain evidence="2 3">Mfrc123</strain>
    </source>
</reference>
<keyword evidence="1" id="KW-1133">Transmembrane helix</keyword>
<feature type="transmembrane region" description="Helical" evidence="1">
    <location>
        <begin position="97"/>
        <end position="117"/>
    </location>
</feature>
<keyword evidence="1" id="KW-0812">Transmembrane</keyword>
<organism evidence="2 3">
    <name type="scientific">Monilinia fructicola</name>
    <name type="common">Brown rot fungus</name>
    <name type="synonym">Ciboria fructicola</name>
    <dbReference type="NCBI Taxonomy" id="38448"/>
    <lineage>
        <taxon>Eukaryota</taxon>
        <taxon>Fungi</taxon>
        <taxon>Dikarya</taxon>
        <taxon>Ascomycota</taxon>
        <taxon>Pezizomycotina</taxon>
        <taxon>Leotiomycetes</taxon>
        <taxon>Helotiales</taxon>
        <taxon>Sclerotiniaceae</taxon>
        <taxon>Monilinia</taxon>
    </lineage>
</organism>
<name>A0A5M9J574_MONFR</name>
<dbReference type="Proteomes" id="UP000322873">
    <property type="component" value="Unassembled WGS sequence"/>
</dbReference>
<dbReference type="EMBL" id="VICG01000015">
    <property type="protein sequence ID" value="KAA8564508.1"/>
    <property type="molecule type" value="Genomic_DNA"/>
</dbReference>
<dbReference type="Pfam" id="PF20345">
    <property type="entry name" value="DUF6640"/>
    <property type="match status" value="2"/>
</dbReference>
<evidence type="ECO:0000313" key="2">
    <source>
        <dbReference type="EMBL" id="KAA8564508.1"/>
    </source>
</evidence>
<sequence>MLGRILLTLSALSQGITPFIADWNRTHVYNPRWPPHAKFHNGQTLSMGAGLCLITLYYTWRFPVISSPEPKLKSEKKQARESAESVLARRMTRDSMITAAIAGSLYWIAGLSAILYPGSKAMDPEFGDGFPQAIVFPIFASLAIMGDGKEGDGGFKEKTFGRRERGEKSVRMDISILALHLSIAKAWLMVSLDTATTLERHERRKNMAQSYDISTLRNDM</sequence>
<proteinExistence type="predicted"/>
<comment type="caution">
    <text evidence="2">The sequence shown here is derived from an EMBL/GenBank/DDBJ whole genome shotgun (WGS) entry which is preliminary data.</text>
</comment>
<protein>
    <submittedName>
        <fullName evidence="2">Uncharacterized protein</fullName>
    </submittedName>
</protein>
<accession>A0A5M9J574</accession>
<dbReference type="VEuPathDB" id="FungiDB:MFRU_013g00970"/>
<keyword evidence="3" id="KW-1185">Reference proteome</keyword>